<organism evidence="11 12">
    <name type="scientific">Dulcicalothrix desertica PCC 7102</name>
    <dbReference type="NCBI Taxonomy" id="232991"/>
    <lineage>
        <taxon>Bacteria</taxon>
        <taxon>Bacillati</taxon>
        <taxon>Cyanobacteriota</taxon>
        <taxon>Cyanophyceae</taxon>
        <taxon>Nostocales</taxon>
        <taxon>Calotrichaceae</taxon>
        <taxon>Dulcicalothrix</taxon>
    </lineage>
</organism>
<keyword evidence="7" id="KW-0067">ATP-binding</keyword>
<dbReference type="Pfam" id="PF02518">
    <property type="entry name" value="HATPase_c"/>
    <property type="match status" value="1"/>
</dbReference>
<dbReference type="InterPro" id="IPR036890">
    <property type="entry name" value="HATPase_C_sf"/>
</dbReference>
<dbReference type="SMART" id="SM00388">
    <property type="entry name" value="HisKA"/>
    <property type="match status" value="1"/>
</dbReference>
<dbReference type="NCBIfam" id="NF045595">
    <property type="entry name" value="HK_scytonemin"/>
    <property type="match status" value="1"/>
</dbReference>
<evidence type="ECO:0000256" key="6">
    <source>
        <dbReference type="ARBA" id="ARBA00022777"/>
    </source>
</evidence>
<feature type="domain" description="Histidine kinase" evidence="9">
    <location>
        <begin position="426"/>
        <end position="642"/>
    </location>
</feature>
<evidence type="ECO:0000256" key="3">
    <source>
        <dbReference type="ARBA" id="ARBA00022553"/>
    </source>
</evidence>
<evidence type="ECO:0000256" key="1">
    <source>
        <dbReference type="ARBA" id="ARBA00000085"/>
    </source>
</evidence>
<gene>
    <name evidence="11" type="ORF">DSM106972_060110</name>
</gene>
<comment type="catalytic activity">
    <reaction evidence="1">
        <text>ATP + protein L-histidine = ADP + protein N-phospho-L-histidine.</text>
        <dbReference type="EC" id="2.7.13.3"/>
    </reaction>
</comment>
<keyword evidence="6" id="KW-0418">Kinase</keyword>
<reference evidence="11" key="2">
    <citation type="journal article" date="2019" name="Genome Biol. Evol.">
        <title>Day and night: Metabolic profiles and evolutionary relationships of six axenic non-marine cyanobacteria.</title>
        <authorList>
            <person name="Will S.E."/>
            <person name="Henke P."/>
            <person name="Boedeker C."/>
            <person name="Huang S."/>
            <person name="Brinkmann H."/>
            <person name="Rohde M."/>
            <person name="Jarek M."/>
            <person name="Friedl T."/>
            <person name="Seufert S."/>
            <person name="Schumacher M."/>
            <person name="Overmann J."/>
            <person name="Neumann-Schaal M."/>
            <person name="Petersen J."/>
        </authorList>
    </citation>
    <scope>NUCLEOTIDE SEQUENCE [LARGE SCALE GENOMIC DNA]</scope>
    <source>
        <strain evidence="11">PCC 7102</strain>
    </source>
</reference>
<dbReference type="InterPro" id="IPR054661">
    <property type="entry name" value="Npun_F1277-like"/>
</dbReference>
<keyword evidence="8" id="KW-0902">Two-component regulatory system</keyword>
<dbReference type="EC" id="2.7.13.3" evidence="2"/>
<dbReference type="InterPro" id="IPR013767">
    <property type="entry name" value="PAS_fold"/>
</dbReference>
<dbReference type="GO" id="GO:0000155">
    <property type="term" value="F:phosphorelay sensor kinase activity"/>
    <property type="evidence" value="ECO:0007669"/>
    <property type="project" value="InterPro"/>
</dbReference>
<reference evidence="11" key="1">
    <citation type="submission" date="2018-12" db="EMBL/GenBank/DDBJ databases">
        <authorList>
            <person name="Will S."/>
            <person name="Neumann-Schaal M."/>
            <person name="Henke P."/>
        </authorList>
    </citation>
    <scope>NUCLEOTIDE SEQUENCE</scope>
    <source>
        <strain evidence="11">PCC 7102</strain>
    </source>
</reference>
<dbReference type="SMART" id="SM00091">
    <property type="entry name" value="PAS"/>
    <property type="match status" value="3"/>
</dbReference>
<dbReference type="FunFam" id="3.30.565.10:FF:000037">
    <property type="entry name" value="Hybrid sensor histidine kinase/response regulator"/>
    <property type="match status" value="1"/>
</dbReference>
<evidence type="ECO:0000256" key="4">
    <source>
        <dbReference type="ARBA" id="ARBA00022679"/>
    </source>
</evidence>
<dbReference type="InterPro" id="IPR003594">
    <property type="entry name" value="HATPase_dom"/>
</dbReference>
<dbReference type="InterPro" id="IPR050736">
    <property type="entry name" value="Sensor_HK_Regulatory"/>
</dbReference>
<dbReference type="Gene3D" id="1.10.287.130">
    <property type="match status" value="1"/>
</dbReference>
<dbReference type="EMBL" id="RSCL01000016">
    <property type="protein sequence ID" value="RUT02533.1"/>
    <property type="molecule type" value="Genomic_DNA"/>
</dbReference>
<keyword evidence="4" id="KW-0808">Transferase</keyword>
<protein>
    <recommendedName>
        <fullName evidence="2">histidine kinase</fullName>
        <ecNumber evidence="2">2.7.13.3</ecNumber>
    </recommendedName>
</protein>
<dbReference type="Gene3D" id="3.30.450.20">
    <property type="entry name" value="PAS domain"/>
    <property type="match status" value="3"/>
</dbReference>
<dbReference type="AlphaFoldDB" id="A0A433V8X5"/>
<keyword evidence="12" id="KW-1185">Reference proteome</keyword>
<feature type="domain" description="PAS" evidence="10">
    <location>
        <begin position="20"/>
        <end position="90"/>
    </location>
</feature>
<dbReference type="InterPro" id="IPR000014">
    <property type="entry name" value="PAS"/>
</dbReference>
<feature type="domain" description="PAS" evidence="10">
    <location>
        <begin position="285"/>
        <end position="327"/>
    </location>
</feature>
<sequence length="649" mass="74085">MTIDNYTFIESNSKLFLPTEESNFAQLLINRTTEAAFCLEANGKFTYVNDAICVLSGYSREELLSMTVDEIDIDFSPQLWSELWQALKSHSLSFESGFRTKTGEIIKVKVTISYAEDKGQEFCCAFAREKNEQVVLNVQQYTNQSESKQDLQSESKTSLSLLESTLESIASGIIAVNNKGEITYYNQKFLDMWQVPKTVNISKKYNRSKAFFEAQVKDLKVYRSCVWEISNRDDGERYDLVELKDGRIFAHYSQPQRLGEKIIGRVWSIWDVTESKRIEETLRLNEARFRTLAETTEASIFLIQEKNICYANPAAEILTGYTIQELVTNFNLDKLILGKKFTQVNKQDGIALCEYQEMQILTKNGNQRWLACTVALLDGMFDFAGKPVELITAIDITNYKQAELELCQALEQAKQLGEQKERFVSMLCHQFRTPLNVASFSADLLKRHSHQWTEEKKCSYFGLIQLGIKQISELLDEILLFGKAEGAKLEFQPREIELNLFCNEIIFQVELANSNQISINFISQNNSITADFDPKMLQLILTNLLSNAIKYSPENNSVTLELSCEDKNIIFKIKDTGIGIPEKDRERIFEPFYRGSNIDSIPGTGLGLSIVKTIVDLQGGEIFLESQVDVGTTFTLRFRQLLRSRESAS</sequence>
<evidence type="ECO:0000259" key="10">
    <source>
        <dbReference type="PROSITE" id="PS50112"/>
    </source>
</evidence>
<dbReference type="SUPFAM" id="SSF55785">
    <property type="entry name" value="PYP-like sensor domain (PAS domain)"/>
    <property type="match status" value="3"/>
</dbReference>
<dbReference type="InterPro" id="IPR035965">
    <property type="entry name" value="PAS-like_dom_sf"/>
</dbReference>
<dbReference type="InterPro" id="IPR036097">
    <property type="entry name" value="HisK_dim/P_sf"/>
</dbReference>
<evidence type="ECO:0000313" key="11">
    <source>
        <dbReference type="EMBL" id="RUT02533.1"/>
    </source>
</evidence>
<dbReference type="Pfam" id="PF00989">
    <property type="entry name" value="PAS"/>
    <property type="match status" value="1"/>
</dbReference>
<dbReference type="CDD" id="cd00082">
    <property type="entry name" value="HisKA"/>
    <property type="match status" value="1"/>
</dbReference>
<dbReference type="Gene3D" id="3.30.565.10">
    <property type="entry name" value="Histidine kinase-like ATPase, C-terminal domain"/>
    <property type="match status" value="1"/>
</dbReference>
<dbReference type="PROSITE" id="PS50109">
    <property type="entry name" value="HIS_KIN"/>
    <property type="match status" value="1"/>
</dbReference>
<dbReference type="SUPFAM" id="SSF47384">
    <property type="entry name" value="Homodimeric domain of signal transducing histidine kinase"/>
    <property type="match status" value="1"/>
</dbReference>
<dbReference type="SUPFAM" id="SSF55874">
    <property type="entry name" value="ATPase domain of HSP90 chaperone/DNA topoisomerase II/histidine kinase"/>
    <property type="match status" value="1"/>
</dbReference>
<dbReference type="InterPro" id="IPR003661">
    <property type="entry name" value="HisK_dim/P_dom"/>
</dbReference>
<dbReference type="GO" id="GO:0006355">
    <property type="term" value="P:regulation of DNA-templated transcription"/>
    <property type="evidence" value="ECO:0007669"/>
    <property type="project" value="InterPro"/>
</dbReference>
<accession>A0A433V8X5</accession>
<evidence type="ECO:0000256" key="2">
    <source>
        <dbReference type="ARBA" id="ARBA00012438"/>
    </source>
</evidence>
<dbReference type="InterPro" id="IPR004358">
    <property type="entry name" value="Sig_transdc_His_kin-like_C"/>
</dbReference>
<evidence type="ECO:0000256" key="8">
    <source>
        <dbReference type="ARBA" id="ARBA00023012"/>
    </source>
</evidence>
<evidence type="ECO:0000259" key="9">
    <source>
        <dbReference type="PROSITE" id="PS50109"/>
    </source>
</evidence>
<evidence type="ECO:0000256" key="5">
    <source>
        <dbReference type="ARBA" id="ARBA00022741"/>
    </source>
</evidence>
<comment type="caution">
    <text evidence="11">The sequence shown here is derived from an EMBL/GenBank/DDBJ whole genome shotgun (WGS) entry which is preliminary data.</text>
</comment>
<name>A0A433V8X5_9CYAN</name>
<dbReference type="PROSITE" id="PS50112">
    <property type="entry name" value="PAS"/>
    <property type="match status" value="2"/>
</dbReference>
<dbReference type="GO" id="GO:0005524">
    <property type="term" value="F:ATP binding"/>
    <property type="evidence" value="ECO:0007669"/>
    <property type="project" value="UniProtKB-KW"/>
</dbReference>
<dbReference type="CDD" id="cd00075">
    <property type="entry name" value="HATPase"/>
    <property type="match status" value="1"/>
</dbReference>
<dbReference type="Proteomes" id="UP000271624">
    <property type="component" value="Unassembled WGS sequence"/>
</dbReference>
<dbReference type="Pfam" id="PF13188">
    <property type="entry name" value="PAS_8"/>
    <property type="match status" value="2"/>
</dbReference>
<keyword evidence="3" id="KW-0597">Phosphoprotein</keyword>
<dbReference type="SMART" id="SM00387">
    <property type="entry name" value="HATPase_c"/>
    <property type="match status" value="1"/>
</dbReference>
<proteinExistence type="predicted"/>
<dbReference type="CDD" id="cd00130">
    <property type="entry name" value="PAS"/>
    <property type="match status" value="2"/>
</dbReference>
<dbReference type="PANTHER" id="PTHR43711">
    <property type="entry name" value="TWO-COMPONENT HISTIDINE KINASE"/>
    <property type="match status" value="1"/>
</dbReference>
<dbReference type="InterPro" id="IPR005467">
    <property type="entry name" value="His_kinase_dom"/>
</dbReference>
<dbReference type="OrthoDB" id="509491at2"/>
<dbReference type="PANTHER" id="PTHR43711:SF26">
    <property type="entry name" value="SENSOR HISTIDINE KINASE RCSC"/>
    <property type="match status" value="1"/>
</dbReference>
<dbReference type="Pfam" id="PF00512">
    <property type="entry name" value="HisKA"/>
    <property type="match status" value="1"/>
</dbReference>
<dbReference type="RefSeq" id="WP_127084235.1">
    <property type="nucleotide sequence ID" value="NZ_RSCL01000016.1"/>
</dbReference>
<evidence type="ECO:0000256" key="7">
    <source>
        <dbReference type="ARBA" id="ARBA00022840"/>
    </source>
</evidence>
<dbReference type="PRINTS" id="PR00344">
    <property type="entry name" value="BCTRLSENSOR"/>
</dbReference>
<dbReference type="NCBIfam" id="TIGR00229">
    <property type="entry name" value="sensory_box"/>
    <property type="match status" value="2"/>
</dbReference>
<evidence type="ECO:0000313" key="12">
    <source>
        <dbReference type="Proteomes" id="UP000271624"/>
    </source>
</evidence>
<keyword evidence="5" id="KW-0547">Nucleotide-binding</keyword>